<keyword evidence="2" id="KW-0808">Transferase</keyword>
<protein>
    <submittedName>
        <fullName evidence="3">Lipopolysaccharide core heptosyltransferase RfaQ</fullName>
    </submittedName>
</protein>
<accession>A0A9X8JFI3</accession>
<gene>
    <name evidence="3" type="primary">rfaQ</name>
    <name evidence="3" type="ORF">CLR69_20210</name>
</gene>
<name>A0A9X8JFI3_9GAMM</name>
<reference evidence="3 4" key="1">
    <citation type="journal article" date="2018" name="Syst. Appl. Microbiol.">
        <title>Pectobacterium zantedeschiae sp. nov. a new species of a soft rot pathogen isolated from Calla lily (Zantedeschia spp.).</title>
        <authorList>
            <person name="Waleron M."/>
            <person name="Misztak A."/>
            <person name="Waleron M."/>
            <person name="Franczuk M."/>
            <person name="Jonca J."/>
            <person name="Wielgomas B."/>
            <person name="Mikicinski A."/>
            <person name="Popovic T."/>
            <person name="Waleron K."/>
        </authorList>
    </citation>
    <scope>NUCLEOTIDE SEQUENCE [LARGE SCALE GENOMIC DNA]</scope>
    <source>
        <strain evidence="3 4">9M</strain>
    </source>
</reference>
<dbReference type="GO" id="GO:0008713">
    <property type="term" value="F:ADP-heptose-lipopolysaccharide heptosyltransferase activity"/>
    <property type="evidence" value="ECO:0007669"/>
    <property type="project" value="TreeGrafter"/>
</dbReference>
<dbReference type="OrthoDB" id="9781892at2"/>
<evidence type="ECO:0000313" key="3">
    <source>
        <dbReference type="EMBL" id="RYC39418.1"/>
    </source>
</evidence>
<keyword evidence="4" id="KW-1185">Reference proteome</keyword>
<sequence length="356" mass="40775">MSQRIISYHRILVVKLRYHGDMLLTTPLISTLKANYPDAKIDVLLYQDTMPILSANPEIHQLYGLKRKTATLSEKIKDFAAIQKVLKRNNYDLIVNLADQWPIALLVKSLGCHSIALDRGNNLKGKIWRSFFSTCVPPMGAHIVEQNLYLLTPLKLPASNTCSTLSLYYREEDVQSIVNQHPTLLTQRYVVIQPTTRQYYKYWDNDKFAQVIDHLKEKNLEVILTCGPSEDDLTVVRDIYSQCIHKPEMSFAGKTSFLELAALIDNAVLYIGVDSAPMHMAAALNTPLVCLFGPTDYKLWRPWCERYKQIWAGEYQQMPAKQSYDQTVKYLSCIPAQAVIQASEHMLQETQEENTK</sequence>
<evidence type="ECO:0000256" key="2">
    <source>
        <dbReference type="ARBA" id="ARBA00022679"/>
    </source>
</evidence>
<evidence type="ECO:0000313" key="4">
    <source>
        <dbReference type="Proteomes" id="UP001138460"/>
    </source>
</evidence>
<dbReference type="EMBL" id="NWTM01000005">
    <property type="protein sequence ID" value="RYC39418.1"/>
    <property type="molecule type" value="Genomic_DNA"/>
</dbReference>
<dbReference type="Gene3D" id="3.40.50.2000">
    <property type="entry name" value="Glycogen Phosphorylase B"/>
    <property type="match status" value="2"/>
</dbReference>
<dbReference type="GO" id="GO:0009244">
    <property type="term" value="P:lipopolysaccharide core region biosynthetic process"/>
    <property type="evidence" value="ECO:0007669"/>
    <property type="project" value="TreeGrafter"/>
</dbReference>
<dbReference type="Proteomes" id="UP001138460">
    <property type="component" value="Unassembled WGS sequence"/>
</dbReference>
<keyword evidence="1" id="KW-0328">Glycosyltransferase</keyword>
<dbReference type="InterPro" id="IPR051199">
    <property type="entry name" value="LPS_LOS_Heptosyltrfase"/>
</dbReference>
<dbReference type="CDD" id="cd03789">
    <property type="entry name" value="GT9_LPS_heptosyltransferase"/>
    <property type="match status" value="1"/>
</dbReference>
<comment type="caution">
    <text evidence="3">The sequence shown here is derived from an EMBL/GenBank/DDBJ whole genome shotgun (WGS) entry which is preliminary data.</text>
</comment>
<proteinExistence type="predicted"/>
<dbReference type="AlphaFoldDB" id="A0A9X8JFI3"/>
<dbReference type="GO" id="GO:0005829">
    <property type="term" value="C:cytosol"/>
    <property type="evidence" value="ECO:0007669"/>
    <property type="project" value="TreeGrafter"/>
</dbReference>
<dbReference type="SUPFAM" id="SSF53756">
    <property type="entry name" value="UDP-Glycosyltransferase/glycogen phosphorylase"/>
    <property type="match status" value="1"/>
</dbReference>
<dbReference type="InterPro" id="IPR011916">
    <property type="entry name" value="LipoPS_heptosylTferase-III"/>
</dbReference>
<dbReference type="PANTHER" id="PTHR30160">
    <property type="entry name" value="TETRAACYLDISACCHARIDE 4'-KINASE-RELATED"/>
    <property type="match status" value="1"/>
</dbReference>
<dbReference type="NCBIfam" id="TIGR02201">
    <property type="entry name" value="heptsyl_trn_III"/>
    <property type="match status" value="1"/>
</dbReference>
<dbReference type="RefSeq" id="WP_129713128.1">
    <property type="nucleotide sequence ID" value="NZ_JBEHFA010000016.1"/>
</dbReference>
<dbReference type="NCBIfam" id="NF007742">
    <property type="entry name" value="PRK10422.1"/>
    <property type="match status" value="1"/>
</dbReference>
<dbReference type="InterPro" id="IPR002201">
    <property type="entry name" value="Glyco_trans_9"/>
</dbReference>
<organism evidence="3 4">
    <name type="scientific">Pectobacterium zantedeschiae</name>
    <dbReference type="NCBI Taxonomy" id="2034769"/>
    <lineage>
        <taxon>Bacteria</taxon>
        <taxon>Pseudomonadati</taxon>
        <taxon>Pseudomonadota</taxon>
        <taxon>Gammaproteobacteria</taxon>
        <taxon>Enterobacterales</taxon>
        <taxon>Pectobacteriaceae</taxon>
        <taxon>Pectobacterium</taxon>
    </lineage>
</organism>
<dbReference type="Pfam" id="PF01075">
    <property type="entry name" value="Glyco_transf_9"/>
    <property type="match status" value="1"/>
</dbReference>
<dbReference type="PANTHER" id="PTHR30160:SF1">
    <property type="entry name" value="LIPOPOLYSACCHARIDE 1,2-N-ACETYLGLUCOSAMINETRANSFERASE-RELATED"/>
    <property type="match status" value="1"/>
</dbReference>
<evidence type="ECO:0000256" key="1">
    <source>
        <dbReference type="ARBA" id="ARBA00022676"/>
    </source>
</evidence>